<dbReference type="PRINTS" id="PR00344">
    <property type="entry name" value="BCTRLSENSOR"/>
</dbReference>
<feature type="domain" description="Histidine kinase" evidence="9">
    <location>
        <begin position="262"/>
        <end position="478"/>
    </location>
</feature>
<feature type="transmembrane region" description="Helical" evidence="8">
    <location>
        <begin position="12"/>
        <end position="38"/>
    </location>
</feature>
<name>A0ABN1AKS8_9LACT</name>
<dbReference type="InterPro" id="IPR005467">
    <property type="entry name" value="His_kinase_dom"/>
</dbReference>
<evidence type="ECO:0000256" key="5">
    <source>
        <dbReference type="ARBA" id="ARBA00022679"/>
    </source>
</evidence>
<dbReference type="InterPro" id="IPR003594">
    <property type="entry name" value="HATPase_dom"/>
</dbReference>
<dbReference type="InterPro" id="IPR050351">
    <property type="entry name" value="BphY/WalK/GraS-like"/>
</dbReference>
<evidence type="ECO:0000259" key="9">
    <source>
        <dbReference type="PROSITE" id="PS50109"/>
    </source>
</evidence>
<protein>
    <recommendedName>
        <fullName evidence="3">histidine kinase</fullName>
        <ecNumber evidence="3">2.7.13.3</ecNumber>
    </recommendedName>
</protein>
<dbReference type="SUPFAM" id="SSF47384">
    <property type="entry name" value="Homodimeric domain of signal transducing histidine kinase"/>
    <property type="match status" value="1"/>
</dbReference>
<dbReference type="InterPro" id="IPR036097">
    <property type="entry name" value="HisK_dim/P_sf"/>
</dbReference>
<dbReference type="CDD" id="cd00082">
    <property type="entry name" value="HisKA"/>
    <property type="match status" value="1"/>
</dbReference>
<comment type="catalytic activity">
    <reaction evidence="1">
        <text>ATP + protein L-histidine = ADP + protein N-phospho-L-histidine.</text>
        <dbReference type="EC" id="2.7.13.3"/>
    </reaction>
</comment>
<evidence type="ECO:0000256" key="7">
    <source>
        <dbReference type="ARBA" id="ARBA00023012"/>
    </source>
</evidence>
<dbReference type="SUPFAM" id="SSF158472">
    <property type="entry name" value="HAMP domain-like"/>
    <property type="match status" value="1"/>
</dbReference>
<dbReference type="PANTHER" id="PTHR45453:SF1">
    <property type="entry name" value="PHOSPHATE REGULON SENSOR PROTEIN PHOR"/>
    <property type="match status" value="1"/>
</dbReference>
<dbReference type="EC" id="2.7.13.3" evidence="3"/>
<evidence type="ECO:0000259" key="10">
    <source>
        <dbReference type="PROSITE" id="PS50885"/>
    </source>
</evidence>
<dbReference type="PROSITE" id="PS50885">
    <property type="entry name" value="HAMP"/>
    <property type="match status" value="1"/>
</dbReference>
<gene>
    <name evidence="11" type="ORF">GCM10008936_06560</name>
</gene>
<dbReference type="CDD" id="cd06225">
    <property type="entry name" value="HAMP"/>
    <property type="match status" value="1"/>
</dbReference>
<dbReference type="Gene3D" id="1.10.287.130">
    <property type="match status" value="1"/>
</dbReference>
<sequence>MMIQDRSIKMKLPYFYQLFLGFLAVIIILMTVTVVSLVHFGRNTAVRSIETRLFRYAESIKDESLEGDDLSTIQELLYDQGVSFFVFDETGSLIFPELPPDMEARVVPEEIDRLRRGERLSLTTNQEDMLGNPRETALIYLPYFDNQQGDYSGFVTVSAPVSHIDEQMEELEGNLFQAFLISTILAVLMSFIFAHNQVKRVNRLRKAAHQVAEGEYSIRLDHKERDEIDYLSRDFNRMVSALKLSQEEVNRQEERRKTFMQDAAHEMRTPLTTINGLLEGLEYGVIPEQQKLRSIQLMRKETRRLIRLVNENMDYENIRSNRIVLKKHYVPLGDILEEIKEQMKEIVVESTNTLIIKDVEGLFVYSDYDRLKQILVNLIKNAMQFTSEGTIIVSGTKTDEGVSISIKDTGIGMSEEELRFIWERYFKADSSRVNTKYGESGLGLAIVQQLVQLHQASIDVESQPGEGTIFTVHFPDKEEGYSEEE</sequence>
<dbReference type="InterPro" id="IPR003661">
    <property type="entry name" value="HisK_dim/P_dom"/>
</dbReference>
<evidence type="ECO:0000313" key="11">
    <source>
        <dbReference type="EMBL" id="GAA0479023.1"/>
    </source>
</evidence>
<keyword evidence="8" id="KW-0472">Membrane</keyword>
<dbReference type="SMART" id="SM00304">
    <property type="entry name" value="HAMP"/>
    <property type="match status" value="1"/>
</dbReference>
<organism evidence="11 12">
    <name type="scientific">Alkalibacterium indicireducens</name>
    <dbReference type="NCBI Taxonomy" id="398758"/>
    <lineage>
        <taxon>Bacteria</taxon>
        <taxon>Bacillati</taxon>
        <taxon>Bacillota</taxon>
        <taxon>Bacilli</taxon>
        <taxon>Lactobacillales</taxon>
        <taxon>Carnobacteriaceae</taxon>
        <taxon>Alkalibacterium</taxon>
    </lineage>
</organism>
<keyword evidence="8" id="KW-0812">Transmembrane</keyword>
<accession>A0ABN1AKS8</accession>
<dbReference type="SMART" id="SM00387">
    <property type="entry name" value="HATPase_c"/>
    <property type="match status" value="1"/>
</dbReference>
<dbReference type="Proteomes" id="UP001410648">
    <property type="component" value="Unassembled WGS sequence"/>
</dbReference>
<dbReference type="Gene3D" id="6.10.340.10">
    <property type="match status" value="1"/>
</dbReference>
<dbReference type="InterPro" id="IPR036890">
    <property type="entry name" value="HATPase_C_sf"/>
</dbReference>
<keyword evidence="6 11" id="KW-0418">Kinase</keyword>
<evidence type="ECO:0000256" key="8">
    <source>
        <dbReference type="SAM" id="Phobius"/>
    </source>
</evidence>
<comment type="subcellular location">
    <subcellularLocation>
        <location evidence="2">Membrane</location>
    </subcellularLocation>
</comment>
<dbReference type="InterPro" id="IPR003660">
    <property type="entry name" value="HAMP_dom"/>
</dbReference>
<dbReference type="SUPFAM" id="SSF55874">
    <property type="entry name" value="ATPase domain of HSP90 chaperone/DNA topoisomerase II/histidine kinase"/>
    <property type="match status" value="1"/>
</dbReference>
<keyword evidence="4" id="KW-0597">Phosphoprotein</keyword>
<dbReference type="Gene3D" id="3.30.565.10">
    <property type="entry name" value="Histidine kinase-like ATPase, C-terminal domain"/>
    <property type="match status" value="1"/>
</dbReference>
<dbReference type="GO" id="GO:0016301">
    <property type="term" value="F:kinase activity"/>
    <property type="evidence" value="ECO:0007669"/>
    <property type="project" value="UniProtKB-KW"/>
</dbReference>
<keyword evidence="5" id="KW-0808">Transferase</keyword>
<evidence type="ECO:0000256" key="6">
    <source>
        <dbReference type="ARBA" id="ARBA00022777"/>
    </source>
</evidence>
<dbReference type="SMART" id="SM00388">
    <property type="entry name" value="HisKA"/>
    <property type="match status" value="1"/>
</dbReference>
<dbReference type="EMBL" id="BAAADA010000048">
    <property type="protein sequence ID" value="GAA0479023.1"/>
    <property type="molecule type" value="Genomic_DNA"/>
</dbReference>
<keyword evidence="8" id="KW-1133">Transmembrane helix</keyword>
<dbReference type="Pfam" id="PF02518">
    <property type="entry name" value="HATPase_c"/>
    <property type="match status" value="1"/>
</dbReference>
<dbReference type="InterPro" id="IPR004358">
    <property type="entry name" value="Sig_transdc_His_kin-like_C"/>
</dbReference>
<proteinExistence type="predicted"/>
<evidence type="ECO:0000256" key="2">
    <source>
        <dbReference type="ARBA" id="ARBA00004370"/>
    </source>
</evidence>
<reference evidence="11 12" key="1">
    <citation type="journal article" date="2019" name="Int. J. Syst. Evol. Microbiol.">
        <title>The Global Catalogue of Microorganisms (GCM) 10K type strain sequencing project: providing services to taxonomists for standard genome sequencing and annotation.</title>
        <authorList>
            <consortium name="The Broad Institute Genomics Platform"/>
            <consortium name="The Broad Institute Genome Sequencing Center for Infectious Disease"/>
            <person name="Wu L."/>
            <person name="Ma J."/>
        </authorList>
    </citation>
    <scope>NUCLEOTIDE SEQUENCE [LARGE SCALE GENOMIC DNA]</scope>
    <source>
        <strain evidence="11 12">JCM 14232</strain>
    </source>
</reference>
<feature type="transmembrane region" description="Helical" evidence="8">
    <location>
        <begin position="175"/>
        <end position="194"/>
    </location>
</feature>
<dbReference type="PROSITE" id="PS50109">
    <property type="entry name" value="HIS_KIN"/>
    <property type="match status" value="1"/>
</dbReference>
<comment type="caution">
    <text evidence="11">The sequence shown here is derived from an EMBL/GenBank/DDBJ whole genome shotgun (WGS) entry which is preliminary data.</text>
</comment>
<dbReference type="PANTHER" id="PTHR45453">
    <property type="entry name" value="PHOSPHATE REGULON SENSOR PROTEIN PHOR"/>
    <property type="match status" value="1"/>
</dbReference>
<evidence type="ECO:0000256" key="3">
    <source>
        <dbReference type="ARBA" id="ARBA00012438"/>
    </source>
</evidence>
<evidence type="ECO:0000256" key="1">
    <source>
        <dbReference type="ARBA" id="ARBA00000085"/>
    </source>
</evidence>
<evidence type="ECO:0000313" key="12">
    <source>
        <dbReference type="Proteomes" id="UP001410648"/>
    </source>
</evidence>
<feature type="domain" description="HAMP" evidence="10">
    <location>
        <begin position="195"/>
        <end position="247"/>
    </location>
</feature>
<keyword evidence="12" id="KW-1185">Reference proteome</keyword>
<dbReference type="Pfam" id="PF00512">
    <property type="entry name" value="HisKA"/>
    <property type="match status" value="1"/>
</dbReference>
<evidence type="ECO:0000256" key="4">
    <source>
        <dbReference type="ARBA" id="ARBA00022553"/>
    </source>
</evidence>
<dbReference type="Pfam" id="PF00672">
    <property type="entry name" value="HAMP"/>
    <property type="match status" value="1"/>
</dbReference>
<keyword evidence="7" id="KW-0902">Two-component regulatory system</keyword>